<dbReference type="Pfam" id="PF13344">
    <property type="entry name" value="Hydrolase_6"/>
    <property type="match status" value="1"/>
</dbReference>
<dbReference type="InterPro" id="IPR006357">
    <property type="entry name" value="HAD-SF_hydro_IIA"/>
</dbReference>
<evidence type="ECO:0000313" key="2">
    <source>
        <dbReference type="Proteomes" id="UP000192917"/>
    </source>
</evidence>
<dbReference type="InterPro" id="IPR006356">
    <property type="entry name" value="HAD-SF_hydro_IIA_hyp3"/>
</dbReference>
<dbReference type="Proteomes" id="UP000192917">
    <property type="component" value="Unassembled WGS sequence"/>
</dbReference>
<dbReference type="GO" id="GO:0005737">
    <property type="term" value="C:cytoplasm"/>
    <property type="evidence" value="ECO:0007669"/>
    <property type="project" value="TreeGrafter"/>
</dbReference>
<dbReference type="Pfam" id="PF13242">
    <property type="entry name" value="Hydrolase_like"/>
    <property type="match status" value="1"/>
</dbReference>
<proteinExistence type="predicted"/>
<gene>
    <name evidence="1" type="ORF">SAMN05428998_113128</name>
</gene>
<organism evidence="1 2">
    <name type="scientific">Tistlia consotensis USBA 355</name>
    <dbReference type="NCBI Taxonomy" id="560819"/>
    <lineage>
        <taxon>Bacteria</taxon>
        <taxon>Pseudomonadati</taxon>
        <taxon>Pseudomonadota</taxon>
        <taxon>Alphaproteobacteria</taxon>
        <taxon>Rhodospirillales</taxon>
        <taxon>Rhodovibrionaceae</taxon>
        <taxon>Tistlia</taxon>
    </lineage>
</organism>
<dbReference type="CDD" id="cd07525">
    <property type="entry name" value="HAD_like"/>
    <property type="match status" value="1"/>
</dbReference>
<dbReference type="Gene3D" id="3.40.50.1000">
    <property type="entry name" value="HAD superfamily/HAD-like"/>
    <property type="match status" value="2"/>
</dbReference>
<evidence type="ECO:0000313" key="1">
    <source>
        <dbReference type="EMBL" id="SMF39355.1"/>
    </source>
</evidence>
<dbReference type="AlphaFoldDB" id="A0A1Y6C1J5"/>
<dbReference type="EMBL" id="FWZX01000013">
    <property type="protein sequence ID" value="SMF39355.1"/>
    <property type="molecule type" value="Genomic_DNA"/>
</dbReference>
<accession>A0A1Y6C1J5</accession>
<dbReference type="SUPFAM" id="SSF56784">
    <property type="entry name" value="HAD-like"/>
    <property type="match status" value="1"/>
</dbReference>
<dbReference type="RefSeq" id="WP_085123804.1">
    <property type="nucleotide sequence ID" value="NZ_FWZX01000013.1"/>
</dbReference>
<dbReference type="GO" id="GO:0016791">
    <property type="term" value="F:phosphatase activity"/>
    <property type="evidence" value="ECO:0007669"/>
    <property type="project" value="TreeGrafter"/>
</dbReference>
<protein>
    <submittedName>
        <fullName evidence="1">HAD-superfamily class IIA hydrolase, TIGR01459</fullName>
    </submittedName>
</protein>
<sequence>MDSALPPLPALDGVGAIAERYDGLICDLWGVLHDGHRAFPHAVDCLGHLRAAGKHVVILSNAPRRSAEIEAKMNELGIGPALYDKVISSGEEAWRHLKERPDDWYRALGRRGHHLGSDRDKGMREGLDVTWVEAFGEADFLLNTGAHMGQERVEDYEAQLAAAAALGLPMICANPDLEVIAGGVRQICAGALAKRYEELGGTVRYHGKPHREIYGACLSALDGVPSDRILAVGDSLRTDIAGAQTIGIDSLLVIGGIHAEELGVQEGEAPTPESLAALCGKAGIRPTASVPLFRW</sequence>
<reference evidence="1 2" key="1">
    <citation type="submission" date="2017-04" db="EMBL/GenBank/DDBJ databases">
        <authorList>
            <person name="Afonso C.L."/>
            <person name="Miller P.J."/>
            <person name="Scott M.A."/>
            <person name="Spackman E."/>
            <person name="Goraichik I."/>
            <person name="Dimitrov K.M."/>
            <person name="Suarez D.L."/>
            <person name="Swayne D.E."/>
        </authorList>
    </citation>
    <scope>NUCLEOTIDE SEQUENCE [LARGE SCALE GENOMIC DNA]</scope>
    <source>
        <strain evidence="1 2">USBA 355</strain>
    </source>
</reference>
<dbReference type="STRING" id="560819.SAMN05428998_113128"/>
<dbReference type="InterPro" id="IPR023214">
    <property type="entry name" value="HAD_sf"/>
</dbReference>
<dbReference type="NCBIfam" id="TIGR01460">
    <property type="entry name" value="HAD-SF-IIA"/>
    <property type="match status" value="1"/>
</dbReference>
<keyword evidence="1" id="KW-0378">Hydrolase</keyword>
<name>A0A1Y6C1J5_9PROT</name>
<dbReference type="PANTHER" id="PTHR19288">
    <property type="entry name" value="4-NITROPHENYLPHOSPHATASE-RELATED"/>
    <property type="match status" value="1"/>
</dbReference>
<dbReference type="InterPro" id="IPR036412">
    <property type="entry name" value="HAD-like_sf"/>
</dbReference>
<dbReference type="NCBIfam" id="TIGR01459">
    <property type="entry name" value="HAD-SF-IIA-hyp4"/>
    <property type="match status" value="1"/>
</dbReference>
<dbReference type="PANTHER" id="PTHR19288:SF90">
    <property type="entry name" value="OS08G0542600 PROTEIN"/>
    <property type="match status" value="1"/>
</dbReference>
<keyword evidence="2" id="KW-1185">Reference proteome</keyword>